<dbReference type="SUPFAM" id="SSF53098">
    <property type="entry name" value="Ribonuclease H-like"/>
    <property type="match status" value="1"/>
</dbReference>
<dbReference type="PANTHER" id="PTHR46880">
    <property type="entry name" value="RAS-ASSOCIATING DOMAIN-CONTAINING PROTEIN"/>
    <property type="match status" value="1"/>
</dbReference>
<evidence type="ECO:0000313" key="2">
    <source>
        <dbReference type="EMBL" id="CAF1303826.1"/>
    </source>
</evidence>
<proteinExistence type="predicted"/>
<dbReference type="EMBL" id="CAJNOV010007934">
    <property type="protein sequence ID" value="CAF1303826.1"/>
    <property type="molecule type" value="Genomic_DNA"/>
</dbReference>
<feature type="region of interest" description="Disordered" evidence="1">
    <location>
        <begin position="453"/>
        <end position="474"/>
    </location>
</feature>
<sequence>LLRRLLTHYTCLPRLFSLSIDTTSNFTLRELSDIYQLIFALPKLKSVACSTGIFNDSNSKLPLSIATNEQFSGIKRLYIGQSSSLKEIFSIISDTPKLCHLKLSHASDDDEIDMKGGFQWFIKNILWKLKVLYINFEYEDIKCFDANRWEQLFRQYLPQLKNIYLTYYERINYEHKILKNAGQLNQFFSSFWIERQTMVKIEIHDKYIKYVIRPHRYFFNSVLDLSLMNKNQLKLNDIWKKQGANENKLSSSISVSSSHVELNNAAGEISIVNKKLCDSSVSDEINVINQNLSINDSGNEIEEICSIPSISSRIQAEDFADEISIVDQNPCVTRLLNVVSGSSLNSCMCMSASEIEVSYSIPSISTRVQAEDFVGKINVVDQNVSIKGDINVVNQNESNSSISCDVNLINESLFNSSISVSADEIQLSSVPSTSKSLSHLHGGDLAGEVNVVHKNDNNKTHKNKDSTPTRSKHRTQYLSEWEKRPESHYRSHIFDELGQLHERSICWLYMKEKSMRCRLCEKYGKARNTNGKENVWFTTGMTTFSFDKIKHHKEKSEVHKQSEQMELNTSSHVQPNWMATQQQQLNKHEQSIQNLMIACIYLCQQDNSINMLEPLCVLLEKLGVELLPAETSCVSYRNNKAAFCFIQHIASCLHEELVEKIKASPVVAWMLDESTSRCTEKTCIIYVRYIENNEAKTSYYGLLDLQGDGTAKSVNEGVIAKLRNHLGTDCLESNTCAAHSFALVGSQASYKPKSQSNEQPVLADSVVKLEKIISKIYTYFNKSANRQFKFKSWQNFMEIAELKFKRIFEIRWSSIRDCIKPIIANIQPGFHMTDSFEDNVLKNEFYLGSQALIGYLEEAMQDFKISVGEREHSKQLLNLILDDEFLLLIHMHYDLHESVLGPITKMMQNYHLSYFNLMEMLKEKKAILCGWTFESASDTGPVLCDYLESSKNGLFGAFKITLGDRKKILYNCREHINRLLQELARRFPRSVLQESFSVLFDPDYLLQHKEQISSNEYGRSALNVLRKKYKNFTDFDFNSVRNEWESFKASLYDYVNSLSTDYPVKDFWKSFILQKQSINNVFCREFKNILLLLNVYLISPTNSTECERGYSAVNRIQTVGRSRLIVSTLDVLMTVRMLLQDDLRSVRCQQIANKAFESWNDPMHNRRLNQIQILIDLPDDYEPAKQVRSVVKRNLSLFSLEMSHKKTKTTKAKSIKCANGCKTEVSGTDSTQNNAIQCCHQSEQFEWIQHNDNCSRWLCNGCRITLSIDINSLWFCCDHEDMHDDIDDDEAEENELS</sequence>
<feature type="non-terminal residue" evidence="2">
    <location>
        <position position="1297"/>
    </location>
</feature>
<gene>
    <name evidence="2" type="ORF">CJN711_LOCUS17077</name>
</gene>
<dbReference type="Proteomes" id="UP000663855">
    <property type="component" value="Unassembled WGS sequence"/>
</dbReference>
<reference evidence="2" key="1">
    <citation type="submission" date="2021-02" db="EMBL/GenBank/DDBJ databases">
        <authorList>
            <person name="Nowell W R."/>
        </authorList>
    </citation>
    <scope>NUCLEOTIDE SEQUENCE</scope>
</reference>
<accession>A0A815DY66</accession>
<name>A0A815DY66_9BILA</name>
<evidence type="ECO:0000313" key="3">
    <source>
        <dbReference type="Proteomes" id="UP000663855"/>
    </source>
</evidence>
<protein>
    <submittedName>
        <fullName evidence="2">Uncharacterized protein</fullName>
    </submittedName>
</protein>
<organism evidence="2 3">
    <name type="scientific">Rotaria magnacalcarata</name>
    <dbReference type="NCBI Taxonomy" id="392030"/>
    <lineage>
        <taxon>Eukaryota</taxon>
        <taxon>Metazoa</taxon>
        <taxon>Spiralia</taxon>
        <taxon>Gnathifera</taxon>
        <taxon>Rotifera</taxon>
        <taxon>Eurotatoria</taxon>
        <taxon>Bdelloidea</taxon>
        <taxon>Philodinida</taxon>
        <taxon>Philodinidae</taxon>
        <taxon>Rotaria</taxon>
    </lineage>
</organism>
<dbReference type="InterPro" id="IPR012337">
    <property type="entry name" value="RNaseH-like_sf"/>
</dbReference>
<evidence type="ECO:0000256" key="1">
    <source>
        <dbReference type="SAM" id="MobiDB-lite"/>
    </source>
</evidence>
<dbReference type="PANTHER" id="PTHR46880:SF5">
    <property type="entry name" value="DUF4371 DOMAIN-CONTAINING PROTEIN"/>
    <property type="match status" value="1"/>
</dbReference>
<feature type="compositionally biased region" description="Basic and acidic residues" evidence="1">
    <location>
        <begin position="453"/>
        <end position="467"/>
    </location>
</feature>
<comment type="caution">
    <text evidence="2">The sequence shown here is derived from an EMBL/GenBank/DDBJ whole genome shotgun (WGS) entry which is preliminary data.</text>
</comment>